<accession>A0A934S8E2</accession>
<dbReference type="EMBL" id="JAENIJ010000033">
    <property type="protein sequence ID" value="MBK1884057.1"/>
    <property type="molecule type" value="Genomic_DNA"/>
</dbReference>
<reference evidence="1" key="1">
    <citation type="submission" date="2021-01" db="EMBL/GenBank/DDBJ databases">
        <title>Modified the classification status of verrucomicrobia.</title>
        <authorList>
            <person name="Feng X."/>
        </authorList>
    </citation>
    <scope>NUCLEOTIDE SEQUENCE</scope>
    <source>
        <strain evidence="1">KCTC 22041</strain>
    </source>
</reference>
<evidence type="ECO:0000313" key="1">
    <source>
        <dbReference type="EMBL" id="MBK1884057.1"/>
    </source>
</evidence>
<evidence type="ECO:0000313" key="2">
    <source>
        <dbReference type="Proteomes" id="UP000603141"/>
    </source>
</evidence>
<comment type="caution">
    <text evidence="1">The sequence shown here is derived from an EMBL/GenBank/DDBJ whole genome shotgun (WGS) entry which is preliminary data.</text>
</comment>
<keyword evidence="2" id="KW-1185">Reference proteome</keyword>
<protein>
    <submittedName>
        <fullName evidence="1">Uncharacterized protein</fullName>
    </submittedName>
</protein>
<dbReference type="RefSeq" id="WP_200272880.1">
    <property type="nucleotide sequence ID" value="NZ_JAENIJ010000033.1"/>
</dbReference>
<name>A0A934S8E2_9BACT</name>
<dbReference type="AlphaFoldDB" id="A0A934S8E2"/>
<organism evidence="1 2">
    <name type="scientific">Luteolibacter pohnpeiensis</name>
    <dbReference type="NCBI Taxonomy" id="454153"/>
    <lineage>
        <taxon>Bacteria</taxon>
        <taxon>Pseudomonadati</taxon>
        <taxon>Verrucomicrobiota</taxon>
        <taxon>Verrucomicrobiia</taxon>
        <taxon>Verrucomicrobiales</taxon>
        <taxon>Verrucomicrobiaceae</taxon>
        <taxon>Luteolibacter</taxon>
    </lineage>
</organism>
<proteinExistence type="predicted"/>
<gene>
    <name evidence="1" type="ORF">JIN85_16680</name>
</gene>
<sequence>MANEVRFELVDAGCVGLRCCLNRKGAKFAKFQFCEVFVRVVLREHWFESFSLGGQNGVCVDSSTPRSPEIDSTSRRELHFVLQPRDPPYGAQWSVGGLVGNGFRGKH</sequence>
<dbReference type="Proteomes" id="UP000603141">
    <property type="component" value="Unassembled WGS sequence"/>
</dbReference>